<dbReference type="InterPro" id="IPR015946">
    <property type="entry name" value="KH_dom-like_a/b"/>
</dbReference>
<reference evidence="3 4" key="1">
    <citation type="journal article" date="2017" name="Curr. Biol.">
        <title>The Evolution of Venom by Co-option of Single-Copy Genes.</title>
        <authorList>
            <person name="Martinson E.O."/>
            <person name="Mrinalini"/>
            <person name="Kelkar Y.D."/>
            <person name="Chang C.H."/>
            <person name="Werren J.H."/>
        </authorList>
    </citation>
    <scope>NUCLEOTIDE SEQUENCE [LARGE SCALE GENOMIC DNA]</scope>
    <source>
        <strain evidence="3 4">Alberta</strain>
        <tissue evidence="3">Whole body</tissue>
    </source>
</reference>
<sequence>MQSRGICTCARLSSMQLGRIVNKVMSSDRTKKSRYKEPPNAPHMLQVQSNFGPPSKTPKTTHKNRRVTVLNKVFMKYITDLMASGEVAAQLMGRGIEVSHVSVTPDFKLVNVFWFAQNEIDANESTERILKRAAGQLQHELSQLRVIGIVPPINFVKNRLHSAVKEVESRLATVDFGEDFVPSAYIKSQIRPPVLQMSLSSEIKAKLSALDSNSNNQEEERAEEEEEIYEIKIPEMKQDVMGFNHSAIMKRIKASLNKTKLAEQRVIVDIPQEPQGNSQANPDDVATFLDNKEQQTLFNDFLKKRMVEEKRRLRSISLLESKLEEEEEWVEQMREPCDIDDYDIDEDDYRDNP</sequence>
<accession>A0A232F5K6</accession>
<dbReference type="Proteomes" id="UP000215335">
    <property type="component" value="Unassembled WGS sequence"/>
</dbReference>
<keyword evidence="4" id="KW-1185">Reference proteome</keyword>
<dbReference type="PANTHER" id="PTHR14725:SF0">
    <property type="entry name" value="RIBOSOME-BINDING FACTOR A, MITOCHONDRIAL-RELATED"/>
    <property type="match status" value="1"/>
</dbReference>
<organism evidence="3 4">
    <name type="scientific">Trichomalopsis sarcophagae</name>
    <dbReference type="NCBI Taxonomy" id="543379"/>
    <lineage>
        <taxon>Eukaryota</taxon>
        <taxon>Metazoa</taxon>
        <taxon>Ecdysozoa</taxon>
        <taxon>Arthropoda</taxon>
        <taxon>Hexapoda</taxon>
        <taxon>Insecta</taxon>
        <taxon>Pterygota</taxon>
        <taxon>Neoptera</taxon>
        <taxon>Endopterygota</taxon>
        <taxon>Hymenoptera</taxon>
        <taxon>Apocrita</taxon>
        <taxon>Proctotrupomorpha</taxon>
        <taxon>Chalcidoidea</taxon>
        <taxon>Pteromalidae</taxon>
        <taxon>Pteromalinae</taxon>
        <taxon>Trichomalopsis</taxon>
    </lineage>
</organism>
<dbReference type="SUPFAM" id="SSF89919">
    <property type="entry name" value="Ribosome-binding factor A, RbfA"/>
    <property type="match status" value="1"/>
</dbReference>
<dbReference type="EMBL" id="NNAY01000922">
    <property type="protein sequence ID" value="OXU25892.1"/>
    <property type="molecule type" value="Genomic_DNA"/>
</dbReference>
<feature type="compositionally biased region" description="Acidic residues" evidence="2">
    <location>
        <begin position="338"/>
        <end position="353"/>
    </location>
</feature>
<dbReference type="AlphaFoldDB" id="A0A232F5K6"/>
<proteinExistence type="predicted"/>
<comment type="caution">
    <text evidence="3">The sequence shown here is derived from an EMBL/GenBank/DDBJ whole genome shotgun (WGS) entry which is preliminary data.</text>
</comment>
<feature type="coiled-coil region" evidence="1">
    <location>
        <begin position="207"/>
        <end position="239"/>
    </location>
</feature>
<dbReference type="Gene3D" id="3.30.300.20">
    <property type="match status" value="1"/>
</dbReference>
<dbReference type="Pfam" id="PF02033">
    <property type="entry name" value="RBFA"/>
    <property type="match status" value="1"/>
</dbReference>
<dbReference type="STRING" id="543379.A0A232F5K6"/>
<evidence type="ECO:0008006" key="5">
    <source>
        <dbReference type="Google" id="ProtNLM"/>
    </source>
</evidence>
<keyword evidence="1" id="KW-0175">Coiled coil</keyword>
<feature type="region of interest" description="Disordered" evidence="2">
    <location>
        <begin position="332"/>
        <end position="353"/>
    </location>
</feature>
<dbReference type="PANTHER" id="PTHR14725">
    <property type="entry name" value="RIBOSOME-BINDING FACTOR A, MITOCHONDRIAL-RELATED"/>
    <property type="match status" value="1"/>
</dbReference>
<dbReference type="GO" id="GO:0006364">
    <property type="term" value="P:rRNA processing"/>
    <property type="evidence" value="ECO:0007669"/>
    <property type="project" value="InterPro"/>
</dbReference>
<evidence type="ECO:0000256" key="1">
    <source>
        <dbReference type="SAM" id="Coils"/>
    </source>
</evidence>
<feature type="region of interest" description="Disordered" evidence="2">
    <location>
        <begin position="27"/>
        <end position="62"/>
    </location>
</feature>
<gene>
    <name evidence="3" type="ORF">TSAR_011087</name>
</gene>
<evidence type="ECO:0000313" key="3">
    <source>
        <dbReference type="EMBL" id="OXU25892.1"/>
    </source>
</evidence>
<name>A0A232F5K6_9HYME</name>
<dbReference type="InterPro" id="IPR039212">
    <property type="entry name" value="RBFA_mitochondrial"/>
</dbReference>
<dbReference type="InterPro" id="IPR000238">
    <property type="entry name" value="RbfA"/>
</dbReference>
<evidence type="ECO:0000256" key="2">
    <source>
        <dbReference type="SAM" id="MobiDB-lite"/>
    </source>
</evidence>
<dbReference type="InterPro" id="IPR023799">
    <property type="entry name" value="RbfA_dom_sf"/>
</dbReference>
<dbReference type="OrthoDB" id="418445at2759"/>
<evidence type="ECO:0000313" key="4">
    <source>
        <dbReference type="Proteomes" id="UP000215335"/>
    </source>
</evidence>
<protein>
    <recommendedName>
        <fullName evidence="5">Ribosome-binding factor A, mitochondrial</fullName>
    </recommendedName>
</protein>